<evidence type="ECO:0000256" key="9">
    <source>
        <dbReference type="SAM" id="Phobius"/>
    </source>
</evidence>
<keyword evidence="3 7" id="KW-0997">Cell inner membrane</keyword>
<organism evidence="11 12">
    <name type="scientific">Rhizobium terricola</name>
    <dbReference type="NCBI Taxonomy" id="2728849"/>
    <lineage>
        <taxon>Bacteria</taxon>
        <taxon>Pseudomonadati</taxon>
        <taxon>Pseudomonadota</taxon>
        <taxon>Alphaproteobacteria</taxon>
        <taxon>Hyphomicrobiales</taxon>
        <taxon>Rhizobiaceae</taxon>
        <taxon>Rhizobium/Agrobacterium group</taxon>
        <taxon>Rhizobium</taxon>
    </lineage>
</organism>
<dbReference type="GO" id="GO:0005886">
    <property type="term" value="C:plasma membrane"/>
    <property type="evidence" value="ECO:0007669"/>
    <property type="project" value="UniProtKB-SubCell"/>
</dbReference>
<proteinExistence type="predicted"/>
<dbReference type="AlphaFoldDB" id="A0A7Y0ASH8"/>
<dbReference type="InterPro" id="IPR004681">
    <property type="entry name" value="TRAP_DctM"/>
</dbReference>
<feature type="transmembrane region" description="Helical" evidence="9">
    <location>
        <begin position="327"/>
        <end position="347"/>
    </location>
</feature>
<feature type="transmembrane region" description="Helical" evidence="9">
    <location>
        <begin position="112"/>
        <end position="142"/>
    </location>
</feature>
<comment type="function">
    <text evidence="7">Part of the tripartite ATP-independent periplasmic (TRAP) transport system.</text>
</comment>
<feature type="transmembrane region" description="Helical" evidence="9">
    <location>
        <begin position="226"/>
        <end position="250"/>
    </location>
</feature>
<sequence>MIDFIAHNLAPIMFTTVMLMLLLGYPVAFTLAAGGLIYFALGVELSSISPEIKLFWPLLQSHPDRIYGIMYNDTLLSIPFFTLMGLILERSRMAEDLLDTIGQLFGPIRGGLAYAVILVGALLGATTGVVAASVMAMGLISLPIMLRYNYNRPLVAGTIAASGTLAQIVPPSLVLIVMADQLGRSVGDMYVGALYPAILIVSVYCLYIFIVSMIKPQWAPALPLEARTLGGGVTSLLVMLAISVALYFLGHEVLFTGIASPEWRLVAALAFGVFSVYLIALANRNFGLNIISRLTQQVIIVLIPPLALIFLVLGTIFLGIATPTEGGAMGAAGAIIMATMKGRMSMATMKHALDATTKLSAFVMMILIGARVFGLTFYGINGNVWIEELLTALPGGEYGFLIVVTIIVFILGCFIDFFEIAFIMVPLLAPVAEKLGIDLVWFGVILGINLQTSFLTPPFGFSLFYLRSIAPAGRWKDEVTGRSMDGVKTLDIYKGVLPYIIIQFAMIIVVIAFPSLVMRYKGDVETINPNDVKIEVPGFGQGGGMTLPPLGSDNGAPNLGLPPLGSDNGSGAQAPGLGLPPLNLGGEPPAAAPAAPATNPALDLSQPPVIK</sequence>
<dbReference type="RefSeq" id="WP_169586142.1">
    <property type="nucleotide sequence ID" value="NZ_JABBGK010000001.1"/>
</dbReference>
<evidence type="ECO:0000256" key="1">
    <source>
        <dbReference type="ARBA" id="ARBA00004429"/>
    </source>
</evidence>
<evidence type="ECO:0000256" key="2">
    <source>
        <dbReference type="ARBA" id="ARBA00022475"/>
    </source>
</evidence>
<accession>A0A7Y0ASH8</accession>
<keyword evidence="5 9" id="KW-1133">Transmembrane helix</keyword>
<evidence type="ECO:0000256" key="6">
    <source>
        <dbReference type="ARBA" id="ARBA00023136"/>
    </source>
</evidence>
<dbReference type="Pfam" id="PF06808">
    <property type="entry name" value="DctM"/>
    <property type="match status" value="1"/>
</dbReference>
<evidence type="ECO:0000313" key="11">
    <source>
        <dbReference type="EMBL" id="NML72557.1"/>
    </source>
</evidence>
<keyword evidence="4 9" id="KW-0812">Transmembrane</keyword>
<feature type="transmembrane region" description="Helical" evidence="9">
    <location>
        <begin position="359"/>
        <end position="380"/>
    </location>
</feature>
<keyword evidence="6 9" id="KW-0472">Membrane</keyword>
<evidence type="ECO:0000256" key="3">
    <source>
        <dbReference type="ARBA" id="ARBA00022519"/>
    </source>
</evidence>
<dbReference type="InterPro" id="IPR010656">
    <property type="entry name" value="DctM"/>
</dbReference>
<comment type="caution">
    <text evidence="11">The sequence shown here is derived from an EMBL/GenBank/DDBJ whole genome shotgun (WGS) entry which is preliminary data.</text>
</comment>
<feature type="transmembrane region" description="Helical" evidence="9">
    <location>
        <begin position="12"/>
        <end position="45"/>
    </location>
</feature>
<feature type="region of interest" description="Disordered" evidence="8">
    <location>
        <begin position="545"/>
        <end position="611"/>
    </location>
</feature>
<protein>
    <submittedName>
        <fullName evidence="11">TRAP transporter large permease subunit</fullName>
    </submittedName>
</protein>
<evidence type="ECO:0000313" key="12">
    <source>
        <dbReference type="Proteomes" id="UP000541470"/>
    </source>
</evidence>
<evidence type="ECO:0000256" key="7">
    <source>
        <dbReference type="RuleBase" id="RU369079"/>
    </source>
</evidence>
<evidence type="ECO:0000256" key="8">
    <source>
        <dbReference type="SAM" id="MobiDB-lite"/>
    </source>
</evidence>
<keyword evidence="2" id="KW-1003">Cell membrane</keyword>
<dbReference type="Proteomes" id="UP000541470">
    <property type="component" value="Unassembled WGS sequence"/>
</dbReference>
<keyword evidence="7" id="KW-0813">Transport</keyword>
<dbReference type="PANTHER" id="PTHR33362:SF7">
    <property type="entry name" value="SLL1103 PROTEIN"/>
    <property type="match status" value="1"/>
</dbReference>
<feature type="transmembrane region" description="Helical" evidence="9">
    <location>
        <begin position="66"/>
        <end position="88"/>
    </location>
</feature>
<evidence type="ECO:0000259" key="10">
    <source>
        <dbReference type="Pfam" id="PF06808"/>
    </source>
</evidence>
<feature type="transmembrane region" description="Helical" evidence="9">
    <location>
        <begin position="265"/>
        <end position="286"/>
    </location>
</feature>
<feature type="transmembrane region" description="Helical" evidence="9">
    <location>
        <begin position="496"/>
        <end position="517"/>
    </location>
</feature>
<gene>
    <name evidence="11" type="ORF">HHL25_00315</name>
</gene>
<feature type="domain" description="TRAP C4-dicarboxylate transport system permease DctM subunit" evidence="10">
    <location>
        <begin position="15"/>
        <end position="515"/>
    </location>
</feature>
<feature type="transmembrane region" description="Helical" evidence="9">
    <location>
        <begin position="154"/>
        <end position="178"/>
    </location>
</feature>
<reference evidence="11 12" key="1">
    <citation type="submission" date="2020-04" db="EMBL/GenBank/DDBJ databases">
        <title>Rhizobium sp. S-51 isolated from soil.</title>
        <authorList>
            <person name="Dahal R.H."/>
        </authorList>
    </citation>
    <scope>NUCLEOTIDE SEQUENCE [LARGE SCALE GENOMIC DNA]</scope>
    <source>
        <strain evidence="11 12">S-51</strain>
    </source>
</reference>
<feature type="transmembrane region" description="Helical" evidence="9">
    <location>
        <begin position="400"/>
        <end position="427"/>
    </location>
</feature>
<dbReference type="GO" id="GO:0022857">
    <property type="term" value="F:transmembrane transporter activity"/>
    <property type="evidence" value="ECO:0007669"/>
    <property type="project" value="UniProtKB-UniRule"/>
</dbReference>
<dbReference type="EMBL" id="JABBGK010000001">
    <property type="protein sequence ID" value="NML72557.1"/>
    <property type="molecule type" value="Genomic_DNA"/>
</dbReference>
<feature type="transmembrane region" description="Helical" evidence="9">
    <location>
        <begin position="190"/>
        <end position="214"/>
    </location>
</feature>
<dbReference type="PANTHER" id="PTHR33362">
    <property type="entry name" value="SIALIC ACID TRAP TRANSPORTER PERMEASE PROTEIN SIAT-RELATED"/>
    <property type="match status" value="1"/>
</dbReference>
<evidence type="ECO:0000256" key="4">
    <source>
        <dbReference type="ARBA" id="ARBA00022692"/>
    </source>
</evidence>
<feature type="transmembrane region" description="Helical" evidence="9">
    <location>
        <begin position="439"/>
        <end position="466"/>
    </location>
</feature>
<feature type="transmembrane region" description="Helical" evidence="9">
    <location>
        <begin position="298"/>
        <end position="321"/>
    </location>
</feature>
<name>A0A7Y0ASH8_9HYPH</name>
<feature type="compositionally biased region" description="Low complexity" evidence="8">
    <location>
        <begin position="571"/>
        <end position="602"/>
    </location>
</feature>
<keyword evidence="12" id="KW-1185">Reference proteome</keyword>
<comment type="subcellular location">
    <subcellularLocation>
        <location evidence="1 7">Cell inner membrane</location>
        <topology evidence="1 7">Multi-pass membrane protein</topology>
    </subcellularLocation>
</comment>
<evidence type="ECO:0000256" key="5">
    <source>
        <dbReference type="ARBA" id="ARBA00022989"/>
    </source>
</evidence>